<dbReference type="InterPro" id="IPR050158">
    <property type="entry name" value="Ubiquitin_ubiquitin-like"/>
</dbReference>
<feature type="domain" description="Ubiquitin-like" evidence="1">
    <location>
        <begin position="1"/>
        <end position="77"/>
    </location>
</feature>
<dbReference type="InterPro" id="IPR019956">
    <property type="entry name" value="Ubiquitin_dom"/>
</dbReference>
<dbReference type="Gene3D" id="3.10.20.90">
    <property type="entry name" value="Phosphatidylinositol 3-kinase Catalytic Subunit, Chain A, domain 1"/>
    <property type="match status" value="1"/>
</dbReference>
<organism evidence="2 3">
    <name type="scientific">Euplotes crassus</name>
    <dbReference type="NCBI Taxonomy" id="5936"/>
    <lineage>
        <taxon>Eukaryota</taxon>
        <taxon>Sar</taxon>
        <taxon>Alveolata</taxon>
        <taxon>Ciliophora</taxon>
        <taxon>Intramacronucleata</taxon>
        <taxon>Spirotrichea</taxon>
        <taxon>Hypotrichia</taxon>
        <taxon>Euplotida</taxon>
        <taxon>Euplotidae</taxon>
        <taxon>Moneuplotes</taxon>
    </lineage>
</organism>
<dbReference type="InterPro" id="IPR000626">
    <property type="entry name" value="Ubiquitin-like_dom"/>
</dbReference>
<dbReference type="AlphaFoldDB" id="A0AAD1Y5J6"/>
<dbReference type="Proteomes" id="UP001295684">
    <property type="component" value="Unassembled WGS sequence"/>
</dbReference>
<dbReference type="PANTHER" id="PTHR10666">
    <property type="entry name" value="UBIQUITIN"/>
    <property type="match status" value="1"/>
</dbReference>
<protein>
    <recommendedName>
        <fullName evidence="1">Ubiquitin-like domain-containing protein</fullName>
    </recommendedName>
</protein>
<dbReference type="PRINTS" id="PR00348">
    <property type="entry name" value="UBIQUITIN"/>
</dbReference>
<evidence type="ECO:0000259" key="1">
    <source>
        <dbReference type="PROSITE" id="PS50053"/>
    </source>
</evidence>
<evidence type="ECO:0000313" key="2">
    <source>
        <dbReference type="EMBL" id="CAI2384685.1"/>
    </source>
</evidence>
<reference evidence="2" key="1">
    <citation type="submission" date="2023-07" db="EMBL/GenBank/DDBJ databases">
        <authorList>
            <consortium name="AG Swart"/>
            <person name="Singh M."/>
            <person name="Singh A."/>
            <person name="Seah K."/>
            <person name="Emmerich C."/>
        </authorList>
    </citation>
    <scope>NUCLEOTIDE SEQUENCE</scope>
    <source>
        <strain evidence="2">DP1</strain>
    </source>
</reference>
<dbReference type="InterPro" id="IPR029071">
    <property type="entry name" value="Ubiquitin-like_domsf"/>
</dbReference>
<dbReference type="EMBL" id="CAMPGE010027020">
    <property type="protein sequence ID" value="CAI2384685.1"/>
    <property type="molecule type" value="Genomic_DNA"/>
</dbReference>
<proteinExistence type="predicted"/>
<dbReference type="Pfam" id="PF00240">
    <property type="entry name" value="ubiquitin"/>
    <property type="match status" value="1"/>
</dbReference>
<evidence type="ECO:0000313" key="3">
    <source>
        <dbReference type="Proteomes" id="UP001295684"/>
    </source>
</evidence>
<dbReference type="PROSITE" id="PS50053">
    <property type="entry name" value="UBIQUITIN_2"/>
    <property type="match status" value="1"/>
</dbReference>
<gene>
    <name evidence="2" type="ORF">ECRASSUSDP1_LOCUS26219</name>
</gene>
<accession>A0AAD1Y5J6</accession>
<dbReference type="SMART" id="SM00213">
    <property type="entry name" value="UBQ"/>
    <property type="match status" value="1"/>
</dbReference>
<sequence>MQIFIKTLNGKTIALDVIHMDTIEEIKQQIKDREGIEPHDQRLIYGGKSLNDDKRTLADYNIAKASTIYLVLKLHGGYSGRNNRNCSACVF</sequence>
<dbReference type="SUPFAM" id="SSF54236">
    <property type="entry name" value="Ubiquitin-like"/>
    <property type="match status" value="1"/>
</dbReference>
<keyword evidence="3" id="KW-1185">Reference proteome</keyword>
<name>A0AAD1Y5J6_EUPCR</name>
<dbReference type="FunFam" id="3.10.20.90:FF:000160">
    <property type="entry name" value="Polyubiquitin-C"/>
    <property type="match status" value="1"/>
</dbReference>
<comment type="caution">
    <text evidence="2">The sequence shown here is derived from an EMBL/GenBank/DDBJ whole genome shotgun (WGS) entry which is preliminary data.</text>
</comment>